<evidence type="ECO:0000313" key="1">
    <source>
        <dbReference type="EMBL" id="KAJ8909442.1"/>
    </source>
</evidence>
<reference evidence="1 2" key="1">
    <citation type="journal article" date="2023" name="Insect Mol. Biol.">
        <title>Genome sequencing provides insights into the evolution of gene families encoding plant cell wall-degrading enzymes in longhorned beetles.</title>
        <authorList>
            <person name="Shin N.R."/>
            <person name="Okamura Y."/>
            <person name="Kirsch R."/>
            <person name="Pauchet Y."/>
        </authorList>
    </citation>
    <scope>NUCLEOTIDE SEQUENCE [LARGE SCALE GENOMIC DNA]</scope>
    <source>
        <strain evidence="1">EAD_L_NR</strain>
    </source>
</reference>
<evidence type="ECO:0000313" key="2">
    <source>
        <dbReference type="Proteomes" id="UP001159042"/>
    </source>
</evidence>
<organism evidence="1 2">
    <name type="scientific">Exocentrus adspersus</name>
    <dbReference type="NCBI Taxonomy" id="1586481"/>
    <lineage>
        <taxon>Eukaryota</taxon>
        <taxon>Metazoa</taxon>
        <taxon>Ecdysozoa</taxon>
        <taxon>Arthropoda</taxon>
        <taxon>Hexapoda</taxon>
        <taxon>Insecta</taxon>
        <taxon>Pterygota</taxon>
        <taxon>Neoptera</taxon>
        <taxon>Endopterygota</taxon>
        <taxon>Coleoptera</taxon>
        <taxon>Polyphaga</taxon>
        <taxon>Cucujiformia</taxon>
        <taxon>Chrysomeloidea</taxon>
        <taxon>Cerambycidae</taxon>
        <taxon>Lamiinae</taxon>
        <taxon>Acanthocinini</taxon>
        <taxon>Exocentrus</taxon>
    </lineage>
</organism>
<dbReference type="Proteomes" id="UP001159042">
    <property type="component" value="Unassembled WGS sequence"/>
</dbReference>
<gene>
    <name evidence="1" type="ORF">NQ315_017544</name>
</gene>
<comment type="caution">
    <text evidence="1">The sequence shown here is derived from an EMBL/GenBank/DDBJ whole genome shotgun (WGS) entry which is preliminary data.</text>
</comment>
<proteinExistence type="predicted"/>
<dbReference type="AlphaFoldDB" id="A0AAV8V619"/>
<protein>
    <recommendedName>
        <fullName evidence="3">MutS-like protein</fullName>
    </recommendedName>
</protein>
<accession>A0AAV8V619</accession>
<dbReference type="PANTHER" id="PTHR33667:SF7">
    <property type="entry name" value="RIKEN CDNA 1810020O05 GENE"/>
    <property type="match status" value="1"/>
</dbReference>
<dbReference type="PANTHER" id="PTHR33667">
    <property type="entry name" value="SI:DKEY-57N24.6"/>
    <property type="match status" value="1"/>
</dbReference>
<name>A0AAV8V619_9CUCU</name>
<evidence type="ECO:0008006" key="3">
    <source>
        <dbReference type="Google" id="ProtNLM"/>
    </source>
</evidence>
<dbReference type="EMBL" id="JANEYG010000568">
    <property type="protein sequence ID" value="KAJ8909442.1"/>
    <property type="molecule type" value="Genomic_DNA"/>
</dbReference>
<sequence length="313" mass="35797">MDTVAIIYGNRTVSYSDPKCLLFGNEEEDDVISKIRSMKKLETVPEANNESVLLAVCSYDISSVVQNIWDFKEKGQCHVPGLILYQKCMGFYNIINYSDMKNVNEININPNIVEFKSTILENTLLDFGTSLKVEVYLLAPQTASLILMRIPNTFKRFLFILNSYELSKNVLTSIIKHNDGILSENTDASESDLEFTDVITGFLIDNGNSSTFFLEGLSTGFILTIENITIKNFDVERGKFFFNTDTVFEKRLYNSFMKEGLHALKRLCLLFHSSSYKSILQYNLLPKPEELLSLNLEWGVPLMANRPNEKMRF</sequence>
<keyword evidence="2" id="KW-1185">Reference proteome</keyword>